<feature type="transmembrane region" description="Helical" evidence="6">
    <location>
        <begin position="132"/>
        <end position="159"/>
    </location>
</feature>
<evidence type="ECO:0000256" key="6">
    <source>
        <dbReference type="RuleBase" id="RU363032"/>
    </source>
</evidence>
<feature type="transmembrane region" description="Helical" evidence="6">
    <location>
        <begin position="179"/>
        <end position="205"/>
    </location>
</feature>
<feature type="transmembrane region" description="Helical" evidence="6">
    <location>
        <begin position="20"/>
        <end position="40"/>
    </location>
</feature>
<evidence type="ECO:0000259" key="8">
    <source>
        <dbReference type="PROSITE" id="PS50928"/>
    </source>
</evidence>
<accession>A0ABT1HDJ4</accession>
<dbReference type="InterPro" id="IPR035906">
    <property type="entry name" value="MetI-like_sf"/>
</dbReference>
<organism evidence="9 10">
    <name type="scientific">Williamsia maris</name>
    <dbReference type="NCBI Taxonomy" id="72806"/>
    <lineage>
        <taxon>Bacteria</taxon>
        <taxon>Bacillati</taxon>
        <taxon>Actinomycetota</taxon>
        <taxon>Actinomycetes</taxon>
        <taxon>Mycobacteriales</taxon>
        <taxon>Nocardiaceae</taxon>
        <taxon>Williamsia</taxon>
    </lineage>
</organism>
<evidence type="ECO:0000256" key="7">
    <source>
        <dbReference type="SAM" id="MobiDB-lite"/>
    </source>
</evidence>
<reference evidence="9 10" key="1">
    <citation type="submission" date="2022-06" db="EMBL/GenBank/DDBJ databases">
        <title>Genomic Encyclopedia of Archaeal and Bacterial Type Strains, Phase II (KMG-II): from individual species to whole genera.</title>
        <authorList>
            <person name="Goeker M."/>
        </authorList>
    </citation>
    <scope>NUCLEOTIDE SEQUENCE [LARGE SCALE GENOMIC DNA]</scope>
    <source>
        <strain evidence="9 10">DSM 44693</strain>
    </source>
</reference>
<sequence length="239" mass="25401">MTYLFTHFDKVWSLLLEHLKLSLIPIVVALVIAIPLGLAVHRSSVARRIAVVVGSVVFTIPSIALFIVLPSLINTRILSDINVIVALALYATALLVRSIPEALDAVPAASLDAAEAVGYKPWERVVKVQLPLAIPVLIASIRVVSVTNISMVSVGSVIGFGGLGKLFTEGYSRNYTGEIIAGIVTTVVLALVIDVILVAIGRVLTPWSRASRPTRRLRRRAVPATTPQTTGMAAEGATA</sequence>
<dbReference type="InterPro" id="IPR051204">
    <property type="entry name" value="ABC_transp_perm/SBD"/>
</dbReference>
<comment type="caution">
    <text evidence="9">The sequence shown here is derived from an EMBL/GenBank/DDBJ whole genome shotgun (WGS) entry which is preliminary data.</text>
</comment>
<gene>
    <name evidence="9" type="ORF">LX13_001562</name>
</gene>
<proteinExistence type="inferred from homology"/>
<dbReference type="SUPFAM" id="SSF161098">
    <property type="entry name" value="MetI-like"/>
    <property type="match status" value="1"/>
</dbReference>
<feature type="domain" description="ABC transmembrane type-1" evidence="8">
    <location>
        <begin position="15"/>
        <end position="197"/>
    </location>
</feature>
<evidence type="ECO:0000256" key="2">
    <source>
        <dbReference type="ARBA" id="ARBA00022448"/>
    </source>
</evidence>
<keyword evidence="4 6" id="KW-1133">Transmembrane helix</keyword>
<dbReference type="RefSeq" id="WP_253660789.1">
    <property type="nucleotide sequence ID" value="NZ_BAAAJQ010000001.1"/>
</dbReference>
<name>A0ABT1HDJ4_9NOCA</name>
<evidence type="ECO:0000256" key="4">
    <source>
        <dbReference type="ARBA" id="ARBA00022989"/>
    </source>
</evidence>
<evidence type="ECO:0000256" key="1">
    <source>
        <dbReference type="ARBA" id="ARBA00004141"/>
    </source>
</evidence>
<dbReference type="CDD" id="cd06261">
    <property type="entry name" value="TM_PBP2"/>
    <property type="match status" value="1"/>
</dbReference>
<evidence type="ECO:0000313" key="9">
    <source>
        <dbReference type="EMBL" id="MCP2175743.1"/>
    </source>
</evidence>
<evidence type="ECO:0000313" key="10">
    <source>
        <dbReference type="Proteomes" id="UP001206895"/>
    </source>
</evidence>
<feature type="transmembrane region" description="Helical" evidence="6">
    <location>
        <begin position="77"/>
        <end position="96"/>
    </location>
</feature>
<comment type="similarity">
    <text evidence="6">Belongs to the binding-protein-dependent transport system permease family.</text>
</comment>
<feature type="transmembrane region" description="Helical" evidence="6">
    <location>
        <begin position="49"/>
        <end position="71"/>
    </location>
</feature>
<evidence type="ECO:0000256" key="5">
    <source>
        <dbReference type="ARBA" id="ARBA00023136"/>
    </source>
</evidence>
<dbReference type="Gene3D" id="1.10.3720.10">
    <property type="entry name" value="MetI-like"/>
    <property type="match status" value="1"/>
</dbReference>
<dbReference type="PANTHER" id="PTHR30177">
    <property type="entry name" value="GLYCINE BETAINE/L-PROLINE TRANSPORT SYSTEM PERMEASE PROTEIN PROW"/>
    <property type="match status" value="1"/>
</dbReference>
<keyword evidence="10" id="KW-1185">Reference proteome</keyword>
<dbReference type="EMBL" id="JAMTCJ010000002">
    <property type="protein sequence ID" value="MCP2175743.1"/>
    <property type="molecule type" value="Genomic_DNA"/>
</dbReference>
<keyword evidence="2 6" id="KW-0813">Transport</keyword>
<dbReference type="InterPro" id="IPR000515">
    <property type="entry name" value="MetI-like"/>
</dbReference>
<evidence type="ECO:0000256" key="3">
    <source>
        <dbReference type="ARBA" id="ARBA00022692"/>
    </source>
</evidence>
<dbReference type="Pfam" id="PF00528">
    <property type="entry name" value="BPD_transp_1"/>
    <property type="match status" value="1"/>
</dbReference>
<comment type="subcellular location">
    <subcellularLocation>
        <location evidence="6">Cell membrane</location>
        <topology evidence="6">Multi-pass membrane protein</topology>
    </subcellularLocation>
    <subcellularLocation>
        <location evidence="1">Membrane</location>
        <topology evidence="1">Multi-pass membrane protein</topology>
    </subcellularLocation>
</comment>
<dbReference type="Proteomes" id="UP001206895">
    <property type="component" value="Unassembled WGS sequence"/>
</dbReference>
<protein>
    <submittedName>
        <fullName evidence="9">Osmoprotectant transport system permease protein</fullName>
    </submittedName>
</protein>
<feature type="region of interest" description="Disordered" evidence="7">
    <location>
        <begin position="215"/>
        <end position="239"/>
    </location>
</feature>
<keyword evidence="3 6" id="KW-0812">Transmembrane</keyword>
<dbReference type="PANTHER" id="PTHR30177:SF4">
    <property type="entry name" value="OSMOPROTECTANT IMPORT PERMEASE PROTEIN OSMW"/>
    <property type="match status" value="1"/>
</dbReference>
<dbReference type="PROSITE" id="PS50928">
    <property type="entry name" value="ABC_TM1"/>
    <property type="match status" value="1"/>
</dbReference>
<keyword evidence="5 6" id="KW-0472">Membrane</keyword>